<feature type="transmembrane region" description="Helical" evidence="7">
    <location>
        <begin position="204"/>
        <end position="221"/>
    </location>
</feature>
<name>A0ABW4ETL7_9PSEU</name>
<dbReference type="Proteomes" id="UP001597114">
    <property type="component" value="Unassembled WGS sequence"/>
</dbReference>
<comment type="caution">
    <text evidence="8">The sequence shown here is derived from an EMBL/GenBank/DDBJ whole genome shotgun (WGS) entry which is preliminary data.</text>
</comment>
<evidence type="ECO:0000313" key="8">
    <source>
        <dbReference type="EMBL" id="MFD1517274.1"/>
    </source>
</evidence>
<accession>A0ABW4ETL7</accession>
<keyword evidence="3" id="KW-1003">Cell membrane</keyword>
<dbReference type="Pfam" id="PF02322">
    <property type="entry name" value="Cyt_bd_oxida_II"/>
    <property type="match status" value="1"/>
</dbReference>
<reference evidence="9" key="1">
    <citation type="journal article" date="2019" name="Int. J. Syst. Evol. Microbiol.">
        <title>The Global Catalogue of Microorganisms (GCM) 10K type strain sequencing project: providing services to taxonomists for standard genome sequencing and annotation.</title>
        <authorList>
            <consortium name="The Broad Institute Genomics Platform"/>
            <consortium name="The Broad Institute Genome Sequencing Center for Infectious Disease"/>
            <person name="Wu L."/>
            <person name="Ma J."/>
        </authorList>
    </citation>
    <scope>NUCLEOTIDE SEQUENCE [LARGE SCALE GENOMIC DNA]</scope>
    <source>
        <strain evidence="9">CCM 7043</strain>
    </source>
</reference>
<dbReference type="InterPro" id="IPR003317">
    <property type="entry name" value="Cyt-d_oxidase_su2"/>
</dbReference>
<feature type="transmembrane region" description="Helical" evidence="7">
    <location>
        <begin position="120"/>
        <end position="144"/>
    </location>
</feature>
<dbReference type="EMBL" id="JBHUCO010000007">
    <property type="protein sequence ID" value="MFD1517274.1"/>
    <property type="molecule type" value="Genomic_DNA"/>
</dbReference>
<evidence type="ECO:0000256" key="6">
    <source>
        <dbReference type="ARBA" id="ARBA00023136"/>
    </source>
</evidence>
<comment type="subcellular location">
    <subcellularLocation>
        <location evidence="1">Cell membrane</location>
        <topology evidence="1">Multi-pass membrane protein</topology>
    </subcellularLocation>
</comment>
<proteinExistence type="inferred from homology"/>
<sequence length="394" mass="41683">MTPSPELFAVAVLLFVGIAAYALFGGADFGGGIWDLLAGGDKRGAAPREAIEISVTPVWEGNHVWSIFVLVILWTAFPPAFAAIMTALFVPIALALLGIFCRGIGFAFRQEAQRLHMQRLNGALFAISSLMAPFFLGTVIGAVATAAVPAAPTGEILGAWTSTTALVTGGLFVTTCAYIGAIYLVVDSERRGDPAMARYFSHRALAAGVVTGVLAAVNLLLMQTSAPYVYSRLVGPALPLLVVSVVAGIAALVLVALRRSPHILRITASLAVAAVVAGWGWAQYPWLLPESMTLQQGAAPSASLWAELAVTGLAVLLVFPAFAWLYWLQQHGHLRHSETSETLRLATADGGEPPAVPASPAPVHREHNKVVATVLIATVATEFVRQLLQRRRRG</sequence>
<organism evidence="8 9">
    <name type="scientific">Pseudonocardia yunnanensis</name>
    <dbReference type="NCBI Taxonomy" id="58107"/>
    <lineage>
        <taxon>Bacteria</taxon>
        <taxon>Bacillati</taxon>
        <taxon>Actinomycetota</taxon>
        <taxon>Actinomycetes</taxon>
        <taxon>Pseudonocardiales</taxon>
        <taxon>Pseudonocardiaceae</taxon>
        <taxon>Pseudonocardia</taxon>
    </lineage>
</organism>
<feature type="transmembrane region" description="Helical" evidence="7">
    <location>
        <begin position="233"/>
        <end position="256"/>
    </location>
</feature>
<keyword evidence="4 7" id="KW-0812">Transmembrane</keyword>
<evidence type="ECO:0000313" key="9">
    <source>
        <dbReference type="Proteomes" id="UP001597114"/>
    </source>
</evidence>
<keyword evidence="6 7" id="KW-0472">Membrane</keyword>
<feature type="transmembrane region" description="Helical" evidence="7">
    <location>
        <begin position="7"/>
        <end position="27"/>
    </location>
</feature>
<dbReference type="RefSeq" id="WP_344719067.1">
    <property type="nucleotide sequence ID" value="NZ_BAAAUS010000002.1"/>
</dbReference>
<evidence type="ECO:0000256" key="3">
    <source>
        <dbReference type="ARBA" id="ARBA00022475"/>
    </source>
</evidence>
<evidence type="ECO:0000256" key="2">
    <source>
        <dbReference type="ARBA" id="ARBA00007543"/>
    </source>
</evidence>
<keyword evidence="5 7" id="KW-1133">Transmembrane helix</keyword>
<evidence type="ECO:0000256" key="7">
    <source>
        <dbReference type="SAM" id="Phobius"/>
    </source>
</evidence>
<gene>
    <name evidence="8" type="ORF">ACFSJD_07245</name>
</gene>
<evidence type="ECO:0000256" key="5">
    <source>
        <dbReference type="ARBA" id="ARBA00022989"/>
    </source>
</evidence>
<keyword evidence="9" id="KW-1185">Reference proteome</keyword>
<comment type="similarity">
    <text evidence="2">Belongs to the cytochrome ubiquinol oxidase subunit 2 family.</text>
</comment>
<feature type="transmembrane region" description="Helical" evidence="7">
    <location>
        <begin position="164"/>
        <end position="184"/>
    </location>
</feature>
<dbReference type="PANTHER" id="PTHR43141:SF4">
    <property type="entry name" value="CYTOCHROME BD2 SUBUNIT II"/>
    <property type="match status" value="1"/>
</dbReference>
<evidence type="ECO:0000256" key="1">
    <source>
        <dbReference type="ARBA" id="ARBA00004651"/>
    </source>
</evidence>
<dbReference type="PANTHER" id="PTHR43141">
    <property type="entry name" value="CYTOCHROME BD2 SUBUNIT II"/>
    <property type="match status" value="1"/>
</dbReference>
<feature type="transmembrane region" description="Helical" evidence="7">
    <location>
        <begin position="67"/>
        <end position="100"/>
    </location>
</feature>
<feature type="transmembrane region" description="Helical" evidence="7">
    <location>
        <begin position="302"/>
        <end position="327"/>
    </location>
</feature>
<feature type="transmembrane region" description="Helical" evidence="7">
    <location>
        <begin position="263"/>
        <end position="282"/>
    </location>
</feature>
<protein>
    <submittedName>
        <fullName evidence="8">Cytochrome d ubiquinol oxidase subunit II</fullName>
    </submittedName>
</protein>
<evidence type="ECO:0000256" key="4">
    <source>
        <dbReference type="ARBA" id="ARBA00022692"/>
    </source>
</evidence>